<dbReference type="GO" id="GO:0016020">
    <property type="term" value="C:membrane"/>
    <property type="evidence" value="ECO:0007669"/>
    <property type="project" value="UniProtKB-SubCell"/>
</dbReference>
<keyword evidence="10" id="KW-0443">Lipid metabolism</keyword>
<dbReference type="STRING" id="1842532.A7E78_02950"/>
<comment type="catalytic activity">
    <reaction evidence="19">
        <text>octanoyl-CoA + H2O = octanoate + CoA + H(+)</text>
        <dbReference type="Rhea" id="RHEA:30143"/>
        <dbReference type="ChEBI" id="CHEBI:15377"/>
        <dbReference type="ChEBI" id="CHEBI:15378"/>
        <dbReference type="ChEBI" id="CHEBI:25646"/>
        <dbReference type="ChEBI" id="CHEBI:57287"/>
        <dbReference type="ChEBI" id="CHEBI:57386"/>
    </reaction>
    <physiologicalReaction direction="left-to-right" evidence="19">
        <dbReference type="Rhea" id="RHEA:30144"/>
    </physiologicalReaction>
</comment>
<evidence type="ECO:0000256" key="9">
    <source>
        <dbReference type="ARBA" id="ARBA00022946"/>
    </source>
</evidence>
<evidence type="ECO:0000256" key="19">
    <source>
        <dbReference type="ARBA" id="ARBA00047588"/>
    </source>
</evidence>
<comment type="catalytic activity">
    <reaction evidence="20">
        <text>hexadecanoyl-CoA + H2O = hexadecanoate + CoA + H(+)</text>
        <dbReference type="Rhea" id="RHEA:16645"/>
        <dbReference type="ChEBI" id="CHEBI:7896"/>
        <dbReference type="ChEBI" id="CHEBI:15377"/>
        <dbReference type="ChEBI" id="CHEBI:15378"/>
        <dbReference type="ChEBI" id="CHEBI:57287"/>
        <dbReference type="ChEBI" id="CHEBI:57379"/>
        <dbReference type="EC" id="3.1.2.2"/>
    </reaction>
    <physiologicalReaction direction="left-to-right" evidence="20">
        <dbReference type="Rhea" id="RHEA:16646"/>
    </physiologicalReaction>
</comment>
<dbReference type="KEGG" id="pef:A7E78_02950"/>
<protein>
    <recommendedName>
        <fullName evidence="17">Acyl-coenzyme A thioesterase THEM4</fullName>
        <ecNumber evidence="16">3.1.2.2</ecNumber>
    </recommendedName>
    <alternativeName>
        <fullName evidence="18">Thioesterase superfamily member 4</fullName>
    </alternativeName>
</protein>
<evidence type="ECO:0000256" key="7">
    <source>
        <dbReference type="ARBA" id="ARBA00022801"/>
    </source>
</evidence>
<reference evidence="25 26" key="1">
    <citation type="journal article" date="2017" name="Genome Announc.">
        <title>Complete Genome Sequences of Two Acetylene-Fermenting Pelobacter acetylenicus Strains.</title>
        <authorList>
            <person name="Sutton J.M."/>
            <person name="Baesman S.M."/>
            <person name="Fierst J.L."/>
            <person name="Poret-Peterson A.T."/>
            <person name="Oremland R.S."/>
            <person name="Dunlap D.S."/>
            <person name="Akob D.M."/>
        </authorList>
    </citation>
    <scope>NUCLEOTIDE SEQUENCE [LARGE SCALE GENOMIC DNA]</scope>
    <source>
        <strain evidence="25 26">SFB93</strain>
    </source>
</reference>
<dbReference type="CDD" id="cd03443">
    <property type="entry name" value="PaaI_thioesterase"/>
    <property type="match status" value="1"/>
</dbReference>
<evidence type="ECO:0000256" key="17">
    <source>
        <dbReference type="ARBA" id="ARBA00040123"/>
    </source>
</evidence>
<evidence type="ECO:0000259" key="24">
    <source>
        <dbReference type="Pfam" id="PF03061"/>
    </source>
</evidence>
<dbReference type="InterPro" id="IPR029069">
    <property type="entry name" value="HotDog_dom_sf"/>
</dbReference>
<dbReference type="Pfam" id="PF03061">
    <property type="entry name" value="4HBT"/>
    <property type="match status" value="1"/>
</dbReference>
<dbReference type="PROSITE" id="PS51257">
    <property type="entry name" value="PROKAR_LIPOPROTEIN"/>
    <property type="match status" value="1"/>
</dbReference>
<evidence type="ECO:0000256" key="4">
    <source>
        <dbReference type="ARBA" id="ARBA00022475"/>
    </source>
</evidence>
<comment type="subcellular location">
    <subcellularLocation>
        <location evidence="3">Cell projection</location>
        <location evidence="3">Ruffle membrane</location>
    </subcellularLocation>
    <subcellularLocation>
        <location evidence="2">Cytoplasm</location>
    </subcellularLocation>
    <subcellularLocation>
        <location evidence="1">Membrane</location>
        <topology evidence="1">Peripheral membrane protein</topology>
    </subcellularLocation>
</comment>
<comment type="catalytic activity">
    <reaction evidence="22">
        <text>dodecanoyl-CoA + H2O = dodecanoate + CoA + H(+)</text>
        <dbReference type="Rhea" id="RHEA:30135"/>
        <dbReference type="ChEBI" id="CHEBI:15377"/>
        <dbReference type="ChEBI" id="CHEBI:15378"/>
        <dbReference type="ChEBI" id="CHEBI:18262"/>
        <dbReference type="ChEBI" id="CHEBI:57287"/>
        <dbReference type="ChEBI" id="CHEBI:57375"/>
    </reaction>
    <physiologicalReaction direction="left-to-right" evidence="22">
        <dbReference type="Rhea" id="RHEA:30136"/>
    </physiologicalReaction>
</comment>
<evidence type="ECO:0000256" key="11">
    <source>
        <dbReference type="ARBA" id="ARBA00023136"/>
    </source>
</evidence>
<dbReference type="GO" id="GO:0016790">
    <property type="term" value="F:thiolester hydrolase activity"/>
    <property type="evidence" value="ECO:0007669"/>
    <property type="project" value="UniProtKB-ARBA"/>
</dbReference>
<keyword evidence="5" id="KW-0963">Cytoplasm</keyword>
<evidence type="ECO:0000256" key="22">
    <source>
        <dbReference type="ARBA" id="ARBA00048074"/>
    </source>
</evidence>
<evidence type="ECO:0000256" key="20">
    <source>
        <dbReference type="ARBA" id="ARBA00047734"/>
    </source>
</evidence>
<keyword evidence="6" id="KW-0053">Apoptosis</keyword>
<evidence type="ECO:0000256" key="18">
    <source>
        <dbReference type="ARBA" id="ARBA00043210"/>
    </source>
</evidence>
<feature type="domain" description="Thioesterase" evidence="24">
    <location>
        <begin position="48"/>
        <end position="110"/>
    </location>
</feature>
<name>A0A1L3GLR5_9BACT</name>
<dbReference type="Proteomes" id="UP000182517">
    <property type="component" value="Chromosome"/>
</dbReference>
<evidence type="ECO:0000256" key="8">
    <source>
        <dbReference type="ARBA" id="ARBA00022832"/>
    </source>
</evidence>
<dbReference type="AlphaFoldDB" id="A0A1L3GLR5"/>
<comment type="catalytic activity">
    <reaction evidence="14">
        <text>(9Z)-octadecenoyl-CoA + H2O = (9Z)-octadecenoate + CoA + H(+)</text>
        <dbReference type="Rhea" id="RHEA:40139"/>
        <dbReference type="ChEBI" id="CHEBI:15377"/>
        <dbReference type="ChEBI" id="CHEBI:15378"/>
        <dbReference type="ChEBI" id="CHEBI:30823"/>
        <dbReference type="ChEBI" id="CHEBI:57287"/>
        <dbReference type="ChEBI" id="CHEBI:57387"/>
    </reaction>
    <physiologicalReaction direction="left-to-right" evidence="14">
        <dbReference type="Rhea" id="RHEA:40140"/>
    </physiologicalReaction>
</comment>
<evidence type="ECO:0000313" key="26">
    <source>
        <dbReference type="Proteomes" id="UP000182517"/>
    </source>
</evidence>
<keyword evidence="7" id="KW-0378">Hydrolase</keyword>
<dbReference type="PANTHER" id="PTHR12418">
    <property type="entry name" value="ACYL-COENZYME A THIOESTERASE THEM4"/>
    <property type="match status" value="1"/>
</dbReference>
<dbReference type="PANTHER" id="PTHR12418:SF19">
    <property type="entry name" value="ACYL-COENZYME A THIOESTERASE THEM4"/>
    <property type="match status" value="1"/>
</dbReference>
<keyword evidence="26" id="KW-1185">Reference proteome</keyword>
<dbReference type="RefSeq" id="WP_072282847.1">
    <property type="nucleotide sequence ID" value="NZ_CP015519.1"/>
</dbReference>
<dbReference type="Gene3D" id="3.10.129.10">
    <property type="entry name" value="Hotdog Thioesterase"/>
    <property type="match status" value="1"/>
</dbReference>
<dbReference type="EMBL" id="CP015519">
    <property type="protein sequence ID" value="APG26886.1"/>
    <property type="molecule type" value="Genomic_DNA"/>
</dbReference>
<evidence type="ECO:0000256" key="15">
    <source>
        <dbReference type="ARBA" id="ARBA00038456"/>
    </source>
</evidence>
<evidence type="ECO:0000256" key="13">
    <source>
        <dbReference type="ARBA" id="ARBA00035852"/>
    </source>
</evidence>
<evidence type="ECO:0000256" key="3">
    <source>
        <dbReference type="ARBA" id="ARBA00004632"/>
    </source>
</evidence>
<dbReference type="OrthoDB" id="5297685at2"/>
<evidence type="ECO:0000256" key="16">
    <source>
        <dbReference type="ARBA" id="ARBA00038848"/>
    </source>
</evidence>
<organism evidence="25 26">
    <name type="scientific">Syntrophotalea acetylenivorans</name>
    <dbReference type="NCBI Taxonomy" id="1842532"/>
    <lineage>
        <taxon>Bacteria</taxon>
        <taxon>Pseudomonadati</taxon>
        <taxon>Thermodesulfobacteriota</taxon>
        <taxon>Desulfuromonadia</taxon>
        <taxon>Desulfuromonadales</taxon>
        <taxon>Syntrophotaleaceae</taxon>
        <taxon>Syntrophotalea</taxon>
    </lineage>
</organism>
<evidence type="ECO:0000313" key="25">
    <source>
        <dbReference type="EMBL" id="APG26886.1"/>
    </source>
</evidence>
<keyword evidence="4" id="KW-1003">Cell membrane</keyword>
<evidence type="ECO:0000256" key="10">
    <source>
        <dbReference type="ARBA" id="ARBA00023098"/>
    </source>
</evidence>
<evidence type="ECO:0000256" key="2">
    <source>
        <dbReference type="ARBA" id="ARBA00004496"/>
    </source>
</evidence>
<keyword evidence="11" id="KW-0472">Membrane</keyword>
<dbReference type="SUPFAM" id="SSF54637">
    <property type="entry name" value="Thioesterase/thiol ester dehydrase-isomerase"/>
    <property type="match status" value="1"/>
</dbReference>
<evidence type="ECO:0000256" key="23">
    <source>
        <dbReference type="ARBA" id="ARBA00048180"/>
    </source>
</evidence>
<evidence type="ECO:0000256" key="1">
    <source>
        <dbReference type="ARBA" id="ARBA00004170"/>
    </source>
</evidence>
<comment type="catalytic activity">
    <reaction evidence="21">
        <text>decanoyl-CoA + H2O = decanoate + CoA + H(+)</text>
        <dbReference type="Rhea" id="RHEA:40059"/>
        <dbReference type="ChEBI" id="CHEBI:15377"/>
        <dbReference type="ChEBI" id="CHEBI:15378"/>
        <dbReference type="ChEBI" id="CHEBI:27689"/>
        <dbReference type="ChEBI" id="CHEBI:57287"/>
        <dbReference type="ChEBI" id="CHEBI:61430"/>
    </reaction>
    <physiologicalReaction direction="left-to-right" evidence="21">
        <dbReference type="Rhea" id="RHEA:40060"/>
    </physiologicalReaction>
</comment>
<keyword evidence="8" id="KW-0276">Fatty acid metabolism</keyword>
<proteinExistence type="inferred from homology"/>
<dbReference type="InterPro" id="IPR006683">
    <property type="entry name" value="Thioestr_dom"/>
</dbReference>
<evidence type="ECO:0000256" key="6">
    <source>
        <dbReference type="ARBA" id="ARBA00022703"/>
    </source>
</evidence>
<dbReference type="InterPro" id="IPR052365">
    <property type="entry name" value="THEM4/THEM5_acyl-CoA_thioest"/>
</dbReference>
<gene>
    <name evidence="25" type="ORF">A7E78_02950</name>
</gene>
<dbReference type="EC" id="3.1.2.2" evidence="16"/>
<dbReference type="GO" id="GO:0006631">
    <property type="term" value="P:fatty acid metabolic process"/>
    <property type="evidence" value="ECO:0007669"/>
    <property type="project" value="UniProtKB-KW"/>
</dbReference>
<comment type="catalytic activity">
    <reaction evidence="13">
        <text>(5Z,8Z,11Z,14Z)-eicosatetraenoyl-CoA + H2O = (5Z,8Z,11Z,14Z)-eicosatetraenoate + CoA + H(+)</text>
        <dbReference type="Rhea" id="RHEA:40151"/>
        <dbReference type="ChEBI" id="CHEBI:15377"/>
        <dbReference type="ChEBI" id="CHEBI:15378"/>
        <dbReference type="ChEBI" id="CHEBI:32395"/>
        <dbReference type="ChEBI" id="CHEBI:57287"/>
        <dbReference type="ChEBI" id="CHEBI:57368"/>
    </reaction>
    <physiologicalReaction direction="left-to-right" evidence="13">
        <dbReference type="Rhea" id="RHEA:40152"/>
    </physiologicalReaction>
</comment>
<dbReference type="GO" id="GO:0005737">
    <property type="term" value="C:cytoplasm"/>
    <property type="evidence" value="ECO:0007669"/>
    <property type="project" value="UniProtKB-SubCell"/>
</dbReference>
<keyword evidence="9" id="KW-0809">Transit peptide</keyword>
<accession>A0A1L3GLR5</accession>
<comment type="similarity">
    <text evidence="15">Belongs to the THEM4/THEM5 thioesterase family.</text>
</comment>
<keyword evidence="12" id="KW-0966">Cell projection</keyword>
<evidence type="ECO:0000256" key="12">
    <source>
        <dbReference type="ARBA" id="ARBA00023273"/>
    </source>
</evidence>
<evidence type="ECO:0000256" key="21">
    <source>
        <dbReference type="ARBA" id="ARBA00047969"/>
    </source>
</evidence>
<sequence length="131" mass="14468">MNLDKDRGCFVCGPDNSMGLQAVFSCDKESKQSFCRLTIEDNFQGWHSIVHGGIIASLLDEACIYAGRALAETLVTAELSVRYRKPVPVGQEVVITGKVLEKRRKVLKVKSCLELNGEIHAEAEGRVFLVD</sequence>
<evidence type="ECO:0000256" key="5">
    <source>
        <dbReference type="ARBA" id="ARBA00022490"/>
    </source>
</evidence>
<comment type="catalytic activity">
    <reaction evidence="23">
        <text>tetradecanoyl-CoA + H2O = tetradecanoate + CoA + H(+)</text>
        <dbReference type="Rhea" id="RHEA:40119"/>
        <dbReference type="ChEBI" id="CHEBI:15377"/>
        <dbReference type="ChEBI" id="CHEBI:15378"/>
        <dbReference type="ChEBI" id="CHEBI:30807"/>
        <dbReference type="ChEBI" id="CHEBI:57287"/>
        <dbReference type="ChEBI" id="CHEBI:57385"/>
    </reaction>
    <physiologicalReaction direction="left-to-right" evidence="23">
        <dbReference type="Rhea" id="RHEA:40120"/>
    </physiologicalReaction>
</comment>
<evidence type="ECO:0000256" key="14">
    <source>
        <dbReference type="ARBA" id="ARBA00037002"/>
    </source>
</evidence>